<dbReference type="Pfam" id="PF01979">
    <property type="entry name" value="Amidohydro_1"/>
    <property type="match status" value="1"/>
</dbReference>
<proteinExistence type="predicted"/>
<dbReference type="Proteomes" id="UP000001660">
    <property type="component" value="Chromosome"/>
</dbReference>
<dbReference type="EC" id="3.5.2.7" evidence="2"/>
<name>D8PCF6_9BACT</name>
<organism evidence="2 3">
    <name type="scientific">Nitrospira defluvii</name>
    <dbReference type="NCBI Taxonomy" id="330214"/>
    <lineage>
        <taxon>Bacteria</taxon>
        <taxon>Pseudomonadati</taxon>
        <taxon>Nitrospirota</taxon>
        <taxon>Nitrospiria</taxon>
        <taxon>Nitrospirales</taxon>
        <taxon>Nitrospiraceae</taxon>
        <taxon>Nitrospira</taxon>
    </lineage>
</organism>
<protein>
    <submittedName>
        <fullName evidence="2">Putative Imidazolonepropionase</fullName>
        <ecNumber evidence="2">3.5.2.7</ecNumber>
    </submittedName>
</protein>
<dbReference type="STRING" id="330214.NIDE1157"/>
<evidence type="ECO:0000313" key="3">
    <source>
        <dbReference type="Proteomes" id="UP000001660"/>
    </source>
</evidence>
<dbReference type="AlphaFoldDB" id="D8PCF6"/>
<feature type="domain" description="Amidohydrolase-related" evidence="1">
    <location>
        <begin position="54"/>
        <end position="395"/>
    </location>
</feature>
<dbReference type="Gene3D" id="2.30.40.10">
    <property type="entry name" value="Urease, subunit C, domain 1"/>
    <property type="match status" value="1"/>
</dbReference>
<dbReference type="CDD" id="cd01299">
    <property type="entry name" value="Met_dep_hydrolase_A"/>
    <property type="match status" value="1"/>
</dbReference>
<dbReference type="Gene3D" id="3.20.20.140">
    <property type="entry name" value="Metal-dependent hydrolases"/>
    <property type="match status" value="1"/>
</dbReference>
<dbReference type="InterPro" id="IPR006680">
    <property type="entry name" value="Amidohydro-rel"/>
</dbReference>
<sequence>MTIAIRHIRILDGLGHRIERGTLLIEGTRIQAVGPEQDVRLPKGAQRIDGRGLTVLPGLIDCHVHFCLGAEADVVAAVEGESSSVTLLKAAELARRTLHAGFTTVRDVGFRDHAVFALKQAIEAGLTPGPRILAAGLAICMPGGHARFIGREADGVEAVRAAVLDQLHAGAEVIKVIASGGVLTPGTSPDDAQMTVAELSAAVEVAVSHGRHVAAHAHGATGMKNALRAGVHSIEHATLMDDDAAEMMTQRHVYMVPTLSALATTAACPTGCGIPDSARSKARNMVKQHERSFRAALRRGVPIALGTDAGTPFNYHGDNAQELERMVALGMTPMDAIMTSTSAAARLLGLTQEIGSIAAGKQADLLFVEGNPLRNIGVLLKRERIAAVMQRGRFVAGPLSGT</sequence>
<gene>
    <name evidence="2" type="ORF">NIDE1157</name>
</gene>
<dbReference type="SUPFAM" id="SSF51556">
    <property type="entry name" value="Metallo-dependent hydrolases"/>
    <property type="match status" value="1"/>
</dbReference>
<dbReference type="GO" id="GO:0050480">
    <property type="term" value="F:imidazolonepropionase activity"/>
    <property type="evidence" value="ECO:0007669"/>
    <property type="project" value="UniProtKB-EC"/>
</dbReference>
<dbReference type="PANTHER" id="PTHR43135">
    <property type="entry name" value="ALPHA-D-RIBOSE 1-METHYLPHOSPHONATE 5-TRIPHOSPHATE DIPHOSPHATASE"/>
    <property type="match status" value="1"/>
</dbReference>
<dbReference type="InterPro" id="IPR011059">
    <property type="entry name" value="Metal-dep_hydrolase_composite"/>
</dbReference>
<dbReference type="eggNOG" id="COG1228">
    <property type="taxonomic scope" value="Bacteria"/>
</dbReference>
<evidence type="ECO:0000313" key="2">
    <source>
        <dbReference type="EMBL" id="CBK40915.1"/>
    </source>
</evidence>
<keyword evidence="2" id="KW-0378">Hydrolase</keyword>
<dbReference type="SUPFAM" id="SSF51338">
    <property type="entry name" value="Composite domain of metallo-dependent hydrolases"/>
    <property type="match status" value="1"/>
</dbReference>
<dbReference type="KEGG" id="nde:NIDE1157"/>
<accession>D8PCF6</accession>
<dbReference type="EMBL" id="FP929003">
    <property type="protein sequence ID" value="CBK40915.1"/>
    <property type="molecule type" value="Genomic_DNA"/>
</dbReference>
<dbReference type="InterPro" id="IPR032466">
    <property type="entry name" value="Metal_Hydrolase"/>
</dbReference>
<reference evidence="2 3" key="1">
    <citation type="journal article" date="2010" name="Proc. Natl. Acad. Sci. U.S.A.">
        <title>A Nitrospira metagenome illuminates the physiology and evolution of globally important nitrite-oxidizing bacteria.</title>
        <authorList>
            <person name="Lucker S."/>
            <person name="Wagner M."/>
            <person name="Maixner F."/>
            <person name="Pelletier E."/>
            <person name="Koch H."/>
            <person name="Vacherie B."/>
            <person name="Rattei T."/>
            <person name="Sinninghe Damste J."/>
            <person name="Spieck E."/>
            <person name="Le Paslier D."/>
            <person name="Daims H."/>
        </authorList>
    </citation>
    <scope>NUCLEOTIDE SEQUENCE [LARGE SCALE GENOMIC DNA]</scope>
</reference>
<dbReference type="OrthoDB" id="9797498at2"/>
<dbReference type="PANTHER" id="PTHR43135:SF3">
    <property type="entry name" value="ALPHA-D-RIBOSE 1-METHYLPHOSPHONATE 5-TRIPHOSPHATE DIPHOSPHATASE"/>
    <property type="match status" value="1"/>
</dbReference>
<evidence type="ECO:0000259" key="1">
    <source>
        <dbReference type="Pfam" id="PF01979"/>
    </source>
</evidence>
<keyword evidence="3" id="KW-1185">Reference proteome</keyword>
<dbReference type="InterPro" id="IPR051781">
    <property type="entry name" value="Metallo-dep_Hydrolase"/>
</dbReference>
<dbReference type="HOGENOM" id="CLU_023620_2_2_0"/>
<dbReference type="InterPro" id="IPR057744">
    <property type="entry name" value="OTAase-like"/>
</dbReference>